<feature type="transmembrane region" description="Helical" evidence="1">
    <location>
        <begin position="102"/>
        <end position="122"/>
    </location>
</feature>
<evidence type="ECO:0000313" key="3">
    <source>
        <dbReference type="Proteomes" id="UP000693892"/>
    </source>
</evidence>
<dbReference type="NCBIfam" id="NF038065">
    <property type="entry name" value="Pr6Pr"/>
    <property type="match status" value="1"/>
</dbReference>
<dbReference type="RefSeq" id="WP_218115689.1">
    <property type="nucleotide sequence ID" value="NZ_CAJVAP010000020.1"/>
</dbReference>
<proteinExistence type="predicted"/>
<organism evidence="2 3">
    <name type="scientific">Leucobacter soli</name>
    <dbReference type="NCBI Taxonomy" id="2812850"/>
    <lineage>
        <taxon>Bacteria</taxon>
        <taxon>Bacillati</taxon>
        <taxon>Actinomycetota</taxon>
        <taxon>Actinomycetes</taxon>
        <taxon>Micrococcales</taxon>
        <taxon>Microbacteriaceae</taxon>
        <taxon>Leucobacter</taxon>
    </lineage>
</organism>
<feature type="transmembrane region" description="Helical" evidence="1">
    <location>
        <begin position="28"/>
        <end position="46"/>
    </location>
</feature>
<keyword evidence="1" id="KW-0472">Membrane</keyword>
<evidence type="ECO:0000256" key="1">
    <source>
        <dbReference type="SAM" id="Phobius"/>
    </source>
</evidence>
<dbReference type="EMBL" id="CAJVAP010000020">
    <property type="protein sequence ID" value="CAG7614825.1"/>
    <property type="molecule type" value="Genomic_DNA"/>
</dbReference>
<protein>
    <recommendedName>
        <fullName evidence="4">Integral membrane protein</fullName>
    </recommendedName>
</protein>
<gene>
    <name evidence="2" type="ORF">LEUCIP111803_01821</name>
</gene>
<comment type="caution">
    <text evidence="2">The sequence shown here is derived from an EMBL/GenBank/DDBJ whole genome shotgun (WGS) entry which is preliminary data.</text>
</comment>
<evidence type="ECO:0008006" key="4">
    <source>
        <dbReference type="Google" id="ProtNLM"/>
    </source>
</evidence>
<keyword evidence="1" id="KW-1133">Transmembrane helix</keyword>
<feature type="transmembrane region" description="Helical" evidence="1">
    <location>
        <begin position="66"/>
        <end position="90"/>
    </location>
</feature>
<feature type="transmembrane region" description="Helical" evidence="1">
    <location>
        <begin position="166"/>
        <end position="185"/>
    </location>
</feature>
<feature type="transmembrane region" description="Helical" evidence="1">
    <location>
        <begin position="214"/>
        <end position="238"/>
    </location>
</feature>
<sequence length="254" mass="27447">MESSDDTADATAAADVPGPGLRERVWPILRLLCGLLILAAVWQQASTTFARAVAGGSDLPTTIVNFFSFFTILSNVLAMLVLIVAALRAFTGADRRGGEPRWLTLALASATSYMILTGIVYNVLLRSIPLDQGATVPWSNEVLHVVGPLFMLVDLLWAPGRAALRWSAVLEVLIFPILWVAYTLIRGPLVTSPRTEEPWWYPYPFLDPHLQGGYFGVAAYVFGIAVAIIGLAAAVVAIGRRRSRGRASVSALVE</sequence>
<feature type="transmembrane region" description="Helical" evidence="1">
    <location>
        <begin position="142"/>
        <end position="159"/>
    </location>
</feature>
<accession>A0A916JYA6</accession>
<dbReference type="Proteomes" id="UP000693892">
    <property type="component" value="Unassembled WGS sequence"/>
</dbReference>
<name>A0A916JYA6_9MICO</name>
<dbReference type="AlphaFoldDB" id="A0A916JYA6"/>
<dbReference type="InterPro" id="IPR049713">
    <property type="entry name" value="Pr6Pr-like"/>
</dbReference>
<reference evidence="2" key="1">
    <citation type="submission" date="2021-06" db="EMBL/GenBank/DDBJ databases">
        <authorList>
            <person name="Criscuolo A."/>
        </authorList>
    </citation>
    <scope>NUCLEOTIDE SEQUENCE</scope>
    <source>
        <strain evidence="2">CIP111803</strain>
    </source>
</reference>
<keyword evidence="1" id="KW-0812">Transmembrane</keyword>
<keyword evidence="3" id="KW-1185">Reference proteome</keyword>
<evidence type="ECO:0000313" key="2">
    <source>
        <dbReference type="EMBL" id="CAG7614825.1"/>
    </source>
</evidence>